<reference evidence="3 4" key="1">
    <citation type="submission" date="2019-03" db="EMBL/GenBank/DDBJ databases">
        <authorList>
            <person name="Gaulin E."/>
            <person name="Dumas B."/>
        </authorList>
    </citation>
    <scope>NUCLEOTIDE SEQUENCE [LARGE SCALE GENOMIC DNA]</scope>
    <source>
        <strain evidence="3">CBS 568.67</strain>
    </source>
</reference>
<sequence length="306" mass="34315">MLRGGLIDLKPTSTDACAMSDTSEGKTTSICETFRDHHDLSQRLARHNFENPAPGSCWDVVLCVGGSRFHAHRFMLGISSKPLHAMLTGSMRESSQTDVHLNDLTCDTMSQLLTFIYTGEVDFTTDTVVQTLTAAEMYELKGLRDLCQTFIVQQAAHVFKPHLIESLPEKLLCELISRDELQIREAALLDAVLAWGESRLEEESTGMELQALLHDVLALVRFPTMSVRELYCKVKPLVVSHVIPEHYLTEALFYHLNWGTATSHDHQARMTPRTLNTNLRKRKRVSFIQSVSFSEPDPAAAGPHTP</sequence>
<protein>
    <submittedName>
        <fullName evidence="3">Aste57867_13773 protein</fullName>
    </submittedName>
</protein>
<evidence type="ECO:0000313" key="2">
    <source>
        <dbReference type="EMBL" id="KAF0695424.1"/>
    </source>
</evidence>
<dbReference type="InterPro" id="IPR000210">
    <property type="entry name" value="BTB/POZ_dom"/>
</dbReference>
<dbReference type="SMART" id="SM00225">
    <property type="entry name" value="BTB"/>
    <property type="match status" value="1"/>
</dbReference>
<keyword evidence="4" id="KW-1185">Reference proteome</keyword>
<dbReference type="PANTHER" id="PTHR24410">
    <property type="entry name" value="HL07962P-RELATED"/>
    <property type="match status" value="1"/>
</dbReference>
<dbReference type="EMBL" id="CAADRA010005501">
    <property type="protein sequence ID" value="VFT90606.1"/>
    <property type="molecule type" value="Genomic_DNA"/>
</dbReference>
<name>A0A485KZC8_9STRA</name>
<accession>A0A485KZC8</accession>
<dbReference type="PANTHER" id="PTHR24410:SF23">
    <property type="entry name" value="BTB DOMAIN-CONTAINING PROTEIN-RELATED"/>
    <property type="match status" value="1"/>
</dbReference>
<proteinExistence type="predicted"/>
<dbReference type="Gene3D" id="1.25.40.420">
    <property type="match status" value="1"/>
</dbReference>
<dbReference type="InterPro" id="IPR011705">
    <property type="entry name" value="BACK"/>
</dbReference>
<evidence type="ECO:0000313" key="3">
    <source>
        <dbReference type="EMBL" id="VFT90606.1"/>
    </source>
</evidence>
<dbReference type="SUPFAM" id="SSF54695">
    <property type="entry name" value="POZ domain"/>
    <property type="match status" value="1"/>
</dbReference>
<feature type="domain" description="BTB" evidence="1">
    <location>
        <begin position="58"/>
        <end position="125"/>
    </location>
</feature>
<dbReference type="CDD" id="cd18186">
    <property type="entry name" value="BTB_POZ_ZBTB_KLHL-like"/>
    <property type="match status" value="1"/>
</dbReference>
<dbReference type="AlphaFoldDB" id="A0A485KZC8"/>
<dbReference type="InterPro" id="IPR011333">
    <property type="entry name" value="SKP1/BTB/POZ_sf"/>
</dbReference>
<dbReference type="PROSITE" id="PS50097">
    <property type="entry name" value="BTB"/>
    <property type="match status" value="1"/>
</dbReference>
<dbReference type="Proteomes" id="UP000332933">
    <property type="component" value="Unassembled WGS sequence"/>
</dbReference>
<dbReference type="InterPro" id="IPR051481">
    <property type="entry name" value="BTB-POZ/Galectin-3-binding"/>
</dbReference>
<dbReference type="Gene3D" id="3.30.710.10">
    <property type="entry name" value="Potassium Channel Kv1.1, Chain A"/>
    <property type="match status" value="1"/>
</dbReference>
<dbReference type="SMART" id="SM00875">
    <property type="entry name" value="BACK"/>
    <property type="match status" value="1"/>
</dbReference>
<evidence type="ECO:0000313" key="4">
    <source>
        <dbReference type="Proteomes" id="UP000332933"/>
    </source>
</evidence>
<gene>
    <name evidence="3" type="primary">Aste57867_13773</name>
    <name evidence="2" type="ORF">As57867_013723</name>
    <name evidence="3" type="ORF">ASTE57867_13773</name>
</gene>
<dbReference type="Pfam" id="PF00651">
    <property type="entry name" value="BTB"/>
    <property type="match status" value="1"/>
</dbReference>
<dbReference type="EMBL" id="VJMH01005480">
    <property type="protein sequence ID" value="KAF0695424.1"/>
    <property type="molecule type" value="Genomic_DNA"/>
</dbReference>
<dbReference type="OrthoDB" id="6418787at2759"/>
<reference evidence="2" key="2">
    <citation type="submission" date="2019-06" db="EMBL/GenBank/DDBJ databases">
        <title>Genomics analysis of Aphanomyces spp. identifies a new class of oomycete effector associated with host adaptation.</title>
        <authorList>
            <person name="Gaulin E."/>
        </authorList>
    </citation>
    <scope>NUCLEOTIDE SEQUENCE</scope>
    <source>
        <strain evidence="2">CBS 578.67</strain>
    </source>
</reference>
<organism evidence="3 4">
    <name type="scientific">Aphanomyces stellatus</name>
    <dbReference type="NCBI Taxonomy" id="120398"/>
    <lineage>
        <taxon>Eukaryota</taxon>
        <taxon>Sar</taxon>
        <taxon>Stramenopiles</taxon>
        <taxon>Oomycota</taxon>
        <taxon>Saprolegniomycetes</taxon>
        <taxon>Saprolegniales</taxon>
        <taxon>Verrucalvaceae</taxon>
        <taxon>Aphanomyces</taxon>
    </lineage>
</organism>
<evidence type="ECO:0000259" key="1">
    <source>
        <dbReference type="PROSITE" id="PS50097"/>
    </source>
</evidence>